<sequence length="703" mass="77827">MSTEEILTKWPSKNPKSCAECRRRKVRCNWPSEIAQTCSYCEARGLICEPQRLRTPGPEVVRVTTRARLVNLERNQSSIWAAVRELQAQNGIATSDGWLPSHEGHYRRQSIVSHFNSVDDADDDTDATEDLSPGPTHLLQLFDNNLLDSDGHELGHDISAPSNYATSPQKAQACIALRALTPSRADMATIAAYASSMLPLYASLFPMVNINTTPEAMVALHNELQHHDDPAALATLLLYIAMTVQHAPATASFPTSESMQNLSTFVKNVSDTVEHIVIADDAVAGTIEGIEAALLFLRLQLGRVKLTKMWVQSRRVIALAELLGLPRAATALASLESVESTSSASHISRLKQRAQAWESICAIDRITSMLCSLPLATANYPLPKRPLLDSPGKVNAQAYLYSLAGIASRVLELEGMKSARRPPSELFNAVMRTDHELRLLASFPGKDWWDMKPSTDFPIDIVLQYWHKYFTVRTHLQLALTYDGQNEQFAFNFITCLNACQELAIRYVSLRPTAPIGFFANWVIDMQAFTSAVFLQLASYKIAHKSNPERFSHGFDANMVADLINQVVRTMESSTGRAGCDFAQQAASVIRSLDSLLQRPHSPESQRISLSLPLIGTIQISRRLYSKENVSLGQSMPPQTVTHTLPQSSRNETSFLNAGAGIALQSTPYTSDAIDLMDSFSYSMEFPESYPFLADDNFSGRMQ</sequence>
<name>A0A9P4JXM6_9PLEO</name>
<protein>
    <recommendedName>
        <fullName evidence="2">Zn(2)-C6 fungal-type domain-containing protein</fullName>
    </recommendedName>
</protein>
<gene>
    <name evidence="3" type="ORF">CC78DRAFT_621928</name>
</gene>
<dbReference type="InterPro" id="IPR001138">
    <property type="entry name" value="Zn2Cys6_DnaBD"/>
</dbReference>
<dbReference type="PROSITE" id="PS50048">
    <property type="entry name" value="ZN2_CY6_FUNGAL_2"/>
    <property type="match status" value="1"/>
</dbReference>
<dbReference type="SUPFAM" id="SSF57701">
    <property type="entry name" value="Zn2/Cys6 DNA-binding domain"/>
    <property type="match status" value="1"/>
</dbReference>
<dbReference type="PANTHER" id="PTHR47840">
    <property type="entry name" value="ZN(II)2CYS6 TRANSCRIPTION FACTOR (EUROFUNG)-RELATED"/>
    <property type="match status" value="1"/>
</dbReference>
<dbReference type="GO" id="GO:0000981">
    <property type="term" value="F:DNA-binding transcription factor activity, RNA polymerase II-specific"/>
    <property type="evidence" value="ECO:0007669"/>
    <property type="project" value="InterPro"/>
</dbReference>
<dbReference type="EMBL" id="ML986769">
    <property type="protein sequence ID" value="KAF2258321.1"/>
    <property type="molecule type" value="Genomic_DNA"/>
</dbReference>
<dbReference type="CDD" id="cd00067">
    <property type="entry name" value="GAL4"/>
    <property type="match status" value="1"/>
</dbReference>
<evidence type="ECO:0000313" key="4">
    <source>
        <dbReference type="Proteomes" id="UP000800093"/>
    </source>
</evidence>
<comment type="caution">
    <text evidence="3">The sequence shown here is derived from an EMBL/GenBank/DDBJ whole genome shotgun (WGS) entry which is preliminary data.</text>
</comment>
<keyword evidence="1" id="KW-0539">Nucleus</keyword>
<reference evidence="4" key="1">
    <citation type="journal article" date="2020" name="Stud. Mycol.">
        <title>101 Dothideomycetes genomes: A test case for predicting lifestyles and emergence of pathogens.</title>
        <authorList>
            <person name="Haridas S."/>
            <person name="Albert R."/>
            <person name="Binder M."/>
            <person name="Bloem J."/>
            <person name="LaButti K."/>
            <person name="Salamov A."/>
            <person name="Andreopoulos B."/>
            <person name="Baker S."/>
            <person name="Barry K."/>
            <person name="Bills G."/>
            <person name="Bluhm B."/>
            <person name="Cannon C."/>
            <person name="Castanera R."/>
            <person name="Culley D."/>
            <person name="Daum C."/>
            <person name="Ezra D."/>
            <person name="Gonzalez J."/>
            <person name="Henrissat B."/>
            <person name="Kuo A."/>
            <person name="Liang C."/>
            <person name="Lipzen A."/>
            <person name="Lutzoni F."/>
            <person name="Magnuson J."/>
            <person name="Mondo S."/>
            <person name="Nolan M."/>
            <person name="Ohm R."/>
            <person name="Pangilinan J."/>
            <person name="Park H.-J."/>
            <person name="Ramirez L."/>
            <person name="Alfaro M."/>
            <person name="Sun H."/>
            <person name="Tritt A."/>
            <person name="Yoshinaga Y."/>
            <person name="Zwiers L.-H."/>
            <person name="Turgeon B."/>
            <person name="Goodwin S."/>
            <person name="Spatafora J."/>
            <person name="Crous P."/>
            <person name="Grigoriev I."/>
        </authorList>
    </citation>
    <scope>NUCLEOTIDE SEQUENCE [LARGE SCALE GENOMIC DNA]</scope>
    <source>
        <strain evidence="4">CBS 304.66</strain>
    </source>
</reference>
<evidence type="ECO:0000313" key="3">
    <source>
        <dbReference type="EMBL" id="KAF2258321.1"/>
    </source>
</evidence>
<dbReference type="AlphaFoldDB" id="A0A9P4JXM6"/>
<keyword evidence="4" id="KW-1185">Reference proteome</keyword>
<dbReference type="OrthoDB" id="5392779at2759"/>
<dbReference type="Gene3D" id="4.10.240.10">
    <property type="entry name" value="Zn(2)-C6 fungal-type DNA-binding domain"/>
    <property type="match status" value="1"/>
</dbReference>
<dbReference type="PROSITE" id="PS00463">
    <property type="entry name" value="ZN2_CY6_FUNGAL_1"/>
    <property type="match status" value="1"/>
</dbReference>
<feature type="domain" description="Zn(2)-C6 fungal-type" evidence="2">
    <location>
        <begin position="17"/>
        <end position="48"/>
    </location>
</feature>
<proteinExistence type="predicted"/>
<dbReference type="GO" id="GO:0008270">
    <property type="term" value="F:zinc ion binding"/>
    <property type="evidence" value="ECO:0007669"/>
    <property type="project" value="InterPro"/>
</dbReference>
<dbReference type="Proteomes" id="UP000800093">
    <property type="component" value="Unassembled WGS sequence"/>
</dbReference>
<evidence type="ECO:0000259" key="2">
    <source>
        <dbReference type="PROSITE" id="PS50048"/>
    </source>
</evidence>
<dbReference type="InterPro" id="IPR036864">
    <property type="entry name" value="Zn2-C6_fun-type_DNA-bd_sf"/>
</dbReference>
<dbReference type="CDD" id="cd12148">
    <property type="entry name" value="fungal_TF_MHR"/>
    <property type="match status" value="1"/>
</dbReference>
<accession>A0A9P4JXM6</accession>
<dbReference type="PANTHER" id="PTHR47840:SF3">
    <property type="entry name" value="ZN(II)2CYS6 TRANSCRIPTION FACTOR (EUROFUNG)"/>
    <property type="match status" value="1"/>
</dbReference>
<organism evidence="3 4">
    <name type="scientific">Lojkania enalia</name>
    <dbReference type="NCBI Taxonomy" id="147567"/>
    <lineage>
        <taxon>Eukaryota</taxon>
        <taxon>Fungi</taxon>
        <taxon>Dikarya</taxon>
        <taxon>Ascomycota</taxon>
        <taxon>Pezizomycotina</taxon>
        <taxon>Dothideomycetes</taxon>
        <taxon>Pleosporomycetidae</taxon>
        <taxon>Pleosporales</taxon>
        <taxon>Pleosporales incertae sedis</taxon>
        <taxon>Lojkania</taxon>
    </lineage>
</organism>
<evidence type="ECO:0000256" key="1">
    <source>
        <dbReference type="ARBA" id="ARBA00023242"/>
    </source>
</evidence>